<dbReference type="AlphaFoldDB" id="A0NTR3"/>
<sequence>MADTTRPGASAGAASLQQQAALSGVRRGSPLDQPLVLLLIVGGFLAISTVIAKAAPMTGWHPLALLQWSILGGAAGLFAITRIKARGSMAGVGSSSVSRGKFALYLLISGLLFIGPNMIAVVSAPKVGAGFVSLSYAFPLVLTYGFAVLLRIEKFQVLRGVGVLFGLAGGVLLAASGRQLSVEASWWAMVALSIPVFLAFGNIYRTLKWPAGARPVDLALGMMLVGFLALGLFTAIAGIPVTPVAWTAEATGLLIAQIAIFAFQYGLYFRLQHTAGPVYLSQIGSVAAVIGLGLGYLAFGEVPNLPKLAAVAAVGAGIVLVSKGRASGLKKTN</sequence>
<feature type="transmembrane region" description="Helical" evidence="1">
    <location>
        <begin position="305"/>
        <end position="322"/>
    </location>
</feature>
<keyword evidence="1" id="KW-1133">Transmembrane helix</keyword>
<evidence type="ECO:0000313" key="2">
    <source>
        <dbReference type="EMBL" id="EAV43822.1"/>
    </source>
</evidence>
<gene>
    <name evidence="2" type="ORF">SIAM614_11878</name>
</gene>
<accession>A0NTR3</accession>
<keyword evidence="1" id="KW-0812">Transmembrane</keyword>
<dbReference type="InterPro" id="IPR037185">
    <property type="entry name" value="EmrE-like"/>
</dbReference>
<reference evidence="2 3" key="1">
    <citation type="submission" date="2006-05" db="EMBL/GenBank/DDBJ databases">
        <authorList>
            <person name="King G."/>
            <person name="Ferriera S."/>
            <person name="Johnson J."/>
            <person name="Kravitz S."/>
            <person name="Beeson K."/>
            <person name="Sutton G."/>
            <person name="Rogers Y.-H."/>
            <person name="Friedman R."/>
            <person name="Frazier M."/>
            <person name="Venter J.C."/>
        </authorList>
    </citation>
    <scope>NUCLEOTIDE SEQUENCE [LARGE SCALE GENOMIC DNA]</scope>
    <source>
        <strain evidence="3">ATCC 25650 / DSM 13394 / JCM 20685 / NBRC 16684 / NCIMB 2208 / IAM 12614 / B1</strain>
    </source>
</reference>
<feature type="transmembrane region" description="Helical" evidence="1">
    <location>
        <begin position="60"/>
        <end position="81"/>
    </location>
</feature>
<feature type="transmembrane region" description="Helical" evidence="1">
    <location>
        <begin position="157"/>
        <end position="178"/>
    </location>
</feature>
<dbReference type="Proteomes" id="UP000004848">
    <property type="component" value="Unassembled WGS sequence"/>
</dbReference>
<feature type="transmembrane region" description="Helical" evidence="1">
    <location>
        <begin position="245"/>
        <end position="267"/>
    </location>
</feature>
<feature type="transmembrane region" description="Helical" evidence="1">
    <location>
        <begin position="184"/>
        <end position="204"/>
    </location>
</feature>
<proteinExistence type="predicted"/>
<comment type="caution">
    <text evidence="2">The sequence shown here is derived from an EMBL/GenBank/DDBJ whole genome shotgun (WGS) entry which is preliminary data.</text>
</comment>
<dbReference type="SUPFAM" id="SSF103481">
    <property type="entry name" value="Multidrug resistance efflux transporter EmrE"/>
    <property type="match status" value="1"/>
</dbReference>
<dbReference type="EMBL" id="AAUW01000008">
    <property type="protein sequence ID" value="EAV43822.1"/>
    <property type="molecule type" value="Genomic_DNA"/>
</dbReference>
<feature type="transmembrane region" description="Helical" evidence="1">
    <location>
        <begin position="216"/>
        <end position="239"/>
    </location>
</feature>
<evidence type="ECO:0000256" key="1">
    <source>
        <dbReference type="SAM" id="Phobius"/>
    </source>
</evidence>
<dbReference type="eggNOG" id="COG0697">
    <property type="taxonomic scope" value="Bacteria"/>
</dbReference>
<feature type="transmembrane region" description="Helical" evidence="1">
    <location>
        <begin position="279"/>
        <end position="299"/>
    </location>
</feature>
<organism evidence="2 3">
    <name type="scientific">Roseibium aggregatum (strain ATCC 25650 / DSM 13394 / JCM 20685 / NBRC 16684 / NCIMB 2208 / IAM 12614 / B1)</name>
    <name type="common">Stappia aggregata</name>
    <dbReference type="NCBI Taxonomy" id="384765"/>
    <lineage>
        <taxon>Bacteria</taxon>
        <taxon>Pseudomonadati</taxon>
        <taxon>Pseudomonadota</taxon>
        <taxon>Alphaproteobacteria</taxon>
        <taxon>Hyphomicrobiales</taxon>
        <taxon>Stappiaceae</taxon>
        <taxon>Roseibium</taxon>
    </lineage>
</organism>
<evidence type="ECO:0000313" key="3">
    <source>
        <dbReference type="Proteomes" id="UP000004848"/>
    </source>
</evidence>
<protein>
    <submittedName>
        <fullName evidence="2">Uncharacterized protein</fullName>
    </submittedName>
</protein>
<dbReference type="GeneID" id="68846859"/>
<feature type="transmembrane region" description="Helical" evidence="1">
    <location>
        <begin position="128"/>
        <end position="150"/>
    </location>
</feature>
<name>A0NTR3_ROSAI</name>
<feature type="transmembrane region" description="Helical" evidence="1">
    <location>
        <begin position="102"/>
        <end position="122"/>
    </location>
</feature>
<dbReference type="OrthoDB" id="8688375at2"/>
<keyword evidence="1" id="KW-0472">Membrane</keyword>
<feature type="transmembrane region" description="Helical" evidence="1">
    <location>
        <begin position="35"/>
        <end position="54"/>
    </location>
</feature>
<dbReference type="RefSeq" id="WP_006934972.1">
    <property type="nucleotide sequence ID" value="NZ_AAUW01000008.1"/>
</dbReference>